<dbReference type="EMBL" id="UGTS01000005">
    <property type="protein sequence ID" value="SUC38956.1"/>
    <property type="molecule type" value="Genomic_DNA"/>
</dbReference>
<evidence type="ECO:0000313" key="1">
    <source>
        <dbReference type="EMBL" id="SUC38956.1"/>
    </source>
</evidence>
<gene>
    <name evidence="1" type="ORF">NCTC11938_03247</name>
</gene>
<sequence length="119" mass="13336">MKLIKPMKECWIGKQGYTKADGSQQRWAIAFIGDTVSESGEKVADIFLVDLPDDDHAFSLEGDKPLAGTETTMPAPAQGIEQIRLTNTHHRKISRCFKSTSSLVKKFTARRCDCFSDER</sequence>
<dbReference type="Proteomes" id="UP000254191">
    <property type="component" value="Unassembled WGS sequence"/>
</dbReference>
<accession>A0A379GDF1</accession>
<proteinExistence type="predicted"/>
<name>A0A379GDF1_PROMI</name>
<organism evidence="1 2">
    <name type="scientific">Proteus mirabilis</name>
    <dbReference type="NCBI Taxonomy" id="584"/>
    <lineage>
        <taxon>Bacteria</taxon>
        <taxon>Pseudomonadati</taxon>
        <taxon>Pseudomonadota</taxon>
        <taxon>Gammaproteobacteria</taxon>
        <taxon>Enterobacterales</taxon>
        <taxon>Morganellaceae</taxon>
        <taxon>Proteus</taxon>
    </lineage>
</organism>
<evidence type="ECO:0000313" key="2">
    <source>
        <dbReference type="Proteomes" id="UP000254191"/>
    </source>
</evidence>
<protein>
    <submittedName>
        <fullName evidence="1">Uncharacterized protein</fullName>
    </submittedName>
</protein>
<dbReference type="AlphaFoldDB" id="A0A379GDF1"/>
<reference evidence="1 2" key="1">
    <citation type="submission" date="2018-06" db="EMBL/GenBank/DDBJ databases">
        <authorList>
            <consortium name="Pathogen Informatics"/>
            <person name="Doyle S."/>
        </authorList>
    </citation>
    <scope>NUCLEOTIDE SEQUENCE [LARGE SCALE GENOMIC DNA]</scope>
    <source>
        <strain evidence="1 2">NCTC11938</strain>
    </source>
</reference>